<proteinExistence type="predicted"/>
<dbReference type="InParanoid" id="A8NU11"/>
<evidence type="ECO:0000313" key="2">
    <source>
        <dbReference type="EMBL" id="EAU85538.2"/>
    </source>
</evidence>
<dbReference type="VEuPathDB" id="FungiDB:CC1G_06439"/>
<organism evidence="2 3">
    <name type="scientific">Coprinopsis cinerea (strain Okayama-7 / 130 / ATCC MYA-4618 / FGSC 9003)</name>
    <name type="common">Inky cap fungus</name>
    <name type="synonym">Hormographiella aspergillata</name>
    <dbReference type="NCBI Taxonomy" id="240176"/>
    <lineage>
        <taxon>Eukaryota</taxon>
        <taxon>Fungi</taxon>
        <taxon>Dikarya</taxon>
        <taxon>Basidiomycota</taxon>
        <taxon>Agaricomycotina</taxon>
        <taxon>Agaricomycetes</taxon>
        <taxon>Agaricomycetidae</taxon>
        <taxon>Agaricales</taxon>
        <taxon>Agaricineae</taxon>
        <taxon>Psathyrellaceae</taxon>
        <taxon>Coprinopsis</taxon>
    </lineage>
</organism>
<feature type="region of interest" description="Disordered" evidence="1">
    <location>
        <begin position="21"/>
        <end position="77"/>
    </location>
</feature>
<protein>
    <submittedName>
        <fullName evidence="2">Uncharacterized protein</fullName>
    </submittedName>
</protein>
<name>A8NU11_COPC7</name>
<dbReference type="AlphaFoldDB" id="A8NU11"/>
<keyword evidence="3" id="KW-1185">Reference proteome</keyword>
<evidence type="ECO:0000313" key="3">
    <source>
        <dbReference type="Proteomes" id="UP000001861"/>
    </source>
</evidence>
<dbReference type="HOGENOM" id="CLU_1570561_0_0_1"/>
<dbReference type="eggNOG" id="KOG3362">
    <property type="taxonomic scope" value="Eukaryota"/>
</dbReference>
<gene>
    <name evidence="2" type="ORF">CC1G_06439</name>
</gene>
<reference evidence="2 3" key="1">
    <citation type="journal article" date="2010" name="Proc. Natl. Acad. Sci. U.S.A.">
        <title>Insights into evolution of multicellular fungi from the assembled chromosomes of the mushroom Coprinopsis cinerea (Coprinus cinereus).</title>
        <authorList>
            <person name="Stajich J.E."/>
            <person name="Wilke S.K."/>
            <person name="Ahren D."/>
            <person name="Au C.H."/>
            <person name="Birren B.W."/>
            <person name="Borodovsky M."/>
            <person name="Burns C."/>
            <person name="Canback B."/>
            <person name="Casselton L.A."/>
            <person name="Cheng C.K."/>
            <person name="Deng J."/>
            <person name="Dietrich F.S."/>
            <person name="Fargo D.C."/>
            <person name="Farman M.L."/>
            <person name="Gathman A.C."/>
            <person name="Goldberg J."/>
            <person name="Guigo R."/>
            <person name="Hoegger P.J."/>
            <person name="Hooker J.B."/>
            <person name="Huggins A."/>
            <person name="James T.Y."/>
            <person name="Kamada T."/>
            <person name="Kilaru S."/>
            <person name="Kodira C."/>
            <person name="Kues U."/>
            <person name="Kupfer D."/>
            <person name="Kwan H.S."/>
            <person name="Lomsadze A."/>
            <person name="Li W."/>
            <person name="Lilly W.W."/>
            <person name="Ma L.J."/>
            <person name="Mackey A.J."/>
            <person name="Manning G."/>
            <person name="Martin F."/>
            <person name="Muraguchi H."/>
            <person name="Natvig D.O."/>
            <person name="Palmerini H."/>
            <person name="Ramesh M.A."/>
            <person name="Rehmeyer C.J."/>
            <person name="Roe B.A."/>
            <person name="Shenoy N."/>
            <person name="Stanke M."/>
            <person name="Ter-Hovhannisyan V."/>
            <person name="Tunlid A."/>
            <person name="Velagapudi R."/>
            <person name="Vision T.J."/>
            <person name="Zeng Q."/>
            <person name="Zolan M.E."/>
            <person name="Pukkila P.J."/>
        </authorList>
    </citation>
    <scope>NUCLEOTIDE SEQUENCE [LARGE SCALE GENOMIC DNA]</scope>
    <source>
        <strain evidence="3">Okayama-7 / 130 / ATCC MYA-4618 / FGSC 9003</strain>
    </source>
</reference>
<dbReference type="RefSeq" id="XP_001836354.2">
    <property type="nucleotide sequence ID" value="XM_001836302.2"/>
</dbReference>
<dbReference type="EMBL" id="AACS02000004">
    <property type="protein sequence ID" value="EAU85538.2"/>
    <property type="molecule type" value="Genomic_DNA"/>
</dbReference>
<dbReference type="Proteomes" id="UP000001861">
    <property type="component" value="Unassembled WGS sequence"/>
</dbReference>
<dbReference type="KEGG" id="cci:CC1G_06439"/>
<dbReference type="GeneID" id="6012897"/>
<accession>A8NU11</accession>
<evidence type="ECO:0000256" key="1">
    <source>
        <dbReference type="SAM" id="MobiDB-lite"/>
    </source>
</evidence>
<sequence length="170" mass="19039">MPPKRAREQFTIPPEILAKRTKRHLDELEKSNYTEPTLLVPTVEDEEEAGYSKGRGRQTISDKRKLNIPGTSPAATGKKSTMAVRTAVLYRKNFATLLEESVRWSPNFTKIFTEGRHKAEHLVNAINQRQLPQCVCTKSIVSSSSSVFGVRVLGSIPLSSMFDAVLRPEL</sequence>
<dbReference type="OrthoDB" id="74807at2759"/>
<comment type="caution">
    <text evidence="2">The sequence shown here is derived from an EMBL/GenBank/DDBJ whole genome shotgun (WGS) entry which is preliminary data.</text>
</comment>
<dbReference type="STRING" id="240176.A8NU11"/>